<feature type="domain" description="PAS" evidence="7">
    <location>
        <begin position="631"/>
        <end position="684"/>
    </location>
</feature>
<dbReference type="EMBL" id="JBHSAV010000025">
    <property type="protein sequence ID" value="MFC3976386.1"/>
    <property type="molecule type" value="Genomic_DNA"/>
</dbReference>
<dbReference type="InterPro" id="IPR005467">
    <property type="entry name" value="His_kinase_dom"/>
</dbReference>
<dbReference type="Gene3D" id="1.10.287.130">
    <property type="match status" value="1"/>
</dbReference>
<keyword evidence="5" id="KW-0418">Kinase</keyword>
<keyword evidence="4" id="KW-0808">Transferase</keyword>
<evidence type="ECO:0000259" key="6">
    <source>
        <dbReference type="PROSITE" id="PS50109"/>
    </source>
</evidence>
<dbReference type="PRINTS" id="PR00344">
    <property type="entry name" value="BCTRLSENSOR"/>
</dbReference>
<dbReference type="InterPro" id="IPR035965">
    <property type="entry name" value="PAS-like_dom_sf"/>
</dbReference>
<dbReference type="InterPro" id="IPR001610">
    <property type="entry name" value="PAC"/>
</dbReference>
<reference evidence="10" key="1">
    <citation type="journal article" date="2019" name="Int. J. Syst. Evol. Microbiol.">
        <title>The Global Catalogue of Microorganisms (GCM) 10K type strain sequencing project: providing services to taxonomists for standard genome sequencing and annotation.</title>
        <authorList>
            <consortium name="The Broad Institute Genomics Platform"/>
            <consortium name="The Broad Institute Genome Sequencing Center for Infectious Disease"/>
            <person name="Wu L."/>
            <person name="Ma J."/>
        </authorList>
    </citation>
    <scope>NUCLEOTIDE SEQUENCE [LARGE SCALE GENOMIC DNA]</scope>
    <source>
        <strain evidence="10">CECT 8551</strain>
    </source>
</reference>
<evidence type="ECO:0000256" key="4">
    <source>
        <dbReference type="ARBA" id="ARBA00022679"/>
    </source>
</evidence>
<dbReference type="PROSITE" id="PS50113">
    <property type="entry name" value="PAC"/>
    <property type="match status" value="3"/>
</dbReference>
<dbReference type="SMART" id="SM00086">
    <property type="entry name" value="PAC"/>
    <property type="match status" value="6"/>
</dbReference>
<dbReference type="NCBIfam" id="TIGR00229">
    <property type="entry name" value="sensory_box"/>
    <property type="match status" value="4"/>
</dbReference>
<feature type="domain" description="PAS" evidence="7">
    <location>
        <begin position="252"/>
        <end position="326"/>
    </location>
</feature>
<dbReference type="InterPro" id="IPR003594">
    <property type="entry name" value="HATPase_dom"/>
</dbReference>
<dbReference type="Proteomes" id="UP001595766">
    <property type="component" value="Unassembled WGS sequence"/>
</dbReference>
<dbReference type="SMART" id="SM00387">
    <property type="entry name" value="HATPase_c"/>
    <property type="match status" value="1"/>
</dbReference>
<dbReference type="Pfam" id="PF02518">
    <property type="entry name" value="HATPase_c"/>
    <property type="match status" value="1"/>
</dbReference>
<sequence length="1000" mass="115404">MEKSLNHIEELCKQIKNNDQVLDFLTEMCFQNIWFWDIHHPEEIWINEKMRLNLGYESPLDRVTWNGIIFQKDLEASSNAFIDYLNRKRSSFDQTVRFRHQDGHTCWYRCQGSIISEPNGDHYRAIGFFSNLTKQKEQEIKSQLIFEDTNTGVWELDIGTGNTTWSETVYAIHEIPRGFDHNMYNGIEFYHPDYRSIIYKAIENCIKEDISFNLECILITALQNQKWVKATGSKIGNKLIGSFQDITEIKEQELKFKGIFNSTFAFIGFLNTDGVLLEANDTAVKMAGITHDDVIGKYFWDCYWWQISTQTQEELKRNFQIALSGKSVEYEVEVWVAGKTAISILFSLKPIFDDYNNVVYVIPEGRAIQEIIETRNRYKAVLEGTQAGTYEWDIESDHVIINDKFADLLGYSQEELQAIPFKHWSKFVHEDDLPLAYKMIVKNFKKELNLFELEMRLKHKSGYWIWVNVRGKISAWSESSRALKMYGTFIEITKRKNAEHELLYNKNILEALYNLSPIGIALNDYETGKFLDINQKLLEPTGYTKEEFLSLSYWDVTPIEYQELEHHVLYQMRTKGQYELFEKEYIRKDGSRYPVSLQGVLITDVNGRKLIWSFIRDITIEKESKRKLHEAIGNLQAILDASTQVSIIATDQEGLITHFNSGAEKMLGYKAEELIGKSTPSLIHLQSEINEAAQELSLTDELPINGFEVFIHSAIKHNHFTKEWTFVRKDGSTFPVLLSFTTVKQESQVTGFLGIATDISSLKNVEKDIKSLLDITQDQNKRLRNFAHIVSHNLRSHGSGIDGLLEIFTRENPTLQGNELLSLLDQATKNLMGTIEDLTEVVQVNLNNKDKRQIYLRKIIQKNLESLSAQLSLSKCKVIFEVSDELSILAVPAYMDSIVLNFITNAIKYRSLERSPQIEIFTTLKDDRIFIHFKDNGLGIDLEKYGSSLFGMYKTFHQHEDARGVGLFITKNQIESMGGSIDVQSKVGEGTTFIVSFPKD</sequence>
<dbReference type="EC" id="2.7.13.3" evidence="2"/>
<name>A0ABV8EKN5_9BACT</name>
<dbReference type="InterPro" id="IPR000700">
    <property type="entry name" value="PAS-assoc_C"/>
</dbReference>
<dbReference type="Gene3D" id="3.30.450.20">
    <property type="entry name" value="PAS domain"/>
    <property type="match status" value="6"/>
</dbReference>
<evidence type="ECO:0000259" key="7">
    <source>
        <dbReference type="PROSITE" id="PS50112"/>
    </source>
</evidence>
<organism evidence="9 10">
    <name type="scientific">Belliella kenyensis</name>
    <dbReference type="NCBI Taxonomy" id="1472724"/>
    <lineage>
        <taxon>Bacteria</taxon>
        <taxon>Pseudomonadati</taxon>
        <taxon>Bacteroidota</taxon>
        <taxon>Cytophagia</taxon>
        <taxon>Cytophagales</taxon>
        <taxon>Cyclobacteriaceae</taxon>
        <taxon>Belliella</taxon>
    </lineage>
</organism>
<comment type="catalytic activity">
    <reaction evidence="1">
        <text>ATP + protein L-histidine = ADP + protein N-phospho-L-histidine.</text>
        <dbReference type="EC" id="2.7.13.3"/>
    </reaction>
</comment>
<keyword evidence="10" id="KW-1185">Reference proteome</keyword>
<feature type="domain" description="PAC" evidence="8">
    <location>
        <begin position="451"/>
        <end position="504"/>
    </location>
</feature>
<feature type="domain" description="PAS" evidence="7">
    <location>
        <begin position="374"/>
        <end position="447"/>
    </location>
</feature>
<protein>
    <recommendedName>
        <fullName evidence="2">histidine kinase</fullName>
        <ecNumber evidence="2">2.7.13.3</ecNumber>
    </recommendedName>
</protein>
<comment type="caution">
    <text evidence="9">The sequence shown here is derived from an EMBL/GenBank/DDBJ whole genome shotgun (WGS) entry which is preliminary data.</text>
</comment>
<dbReference type="InterPro" id="IPR004358">
    <property type="entry name" value="Sig_transdc_His_kin-like_C"/>
</dbReference>
<dbReference type="PANTHER" id="PTHR43304">
    <property type="entry name" value="PHYTOCHROME-LIKE PROTEIN CPH1"/>
    <property type="match status" value="1"/>
</dbReference>
<dbReference type="SMART" id="SM00091">
    <property type="entry name" value="PAS"/>
    <property type="match status" value="5"/>
</dbReference>
<dbReference type="InterPro" id="IPR036890">
    <property type="entry name" value="HATPase_C_sf"/>
</dbReference>
<evidence type="ECO:0000256" key="3">
    <source>
        <dbReference type="ARBA" id="ARBA00022553"/>
    </source>
</evidence>
<dbReference type="PROSITE" id="PS50109">
    <property type="entry name" value="HIS_KIN"/>
    <property type="match status" value="1"/>
</dbReference>
<evidence type="ECO:0000313" key="10">
    <source>
        <dbReference type="Proteomes" id="UP001595766"/>
    </source>
</evidence>
<feature type="domain" description="Histidine kinase" evidence="6">
    <location>
        <begin position="789"/>
        <end position="1000"/>
    </location>
</feature>
<evidence type="ECO:0000256" key="5">
    <source>
        <dbReference type="ARBA" id="ARBA00022777"/>
    </source>
</evidence>
<accession>A0ABV8EKN5</accession>
<evidence type="ECO:0000259" key="8">
    <source>
        <dbReference type="PROSITE" id="PS50113"/>
    </source>
</evidence>
<feature type="domain" description="PAC" evidence="8">
    <location>
        <begin position="579"/>
        <end position="630"/>
    </location>
</feature>
<dbReference type="SUPFAM" id="SSF55785">
    <property type="entry name" value="PYP-like sensor domain (PAS domain)"/>
    <property type="match status" value="6"/>
</dbReference>
<dbReference type="RefSeq" id="WP_241296822.1">
    <property type="nucleotide sequence ID" value="NZ_JAKZGR010000016.1"/>
</dbReference>
<keyword evidence="3" id="KW-0597">Phosphoprotein</keyword>
<dbReference type="InterPro" id="IPR013655">
    <property type="entry name" value="PAS_fold_3"/>
</dbReference>
<evidence type="ECO:0000256" key="2">
    <source>
        <dbReference type="ARBA" id="ARBA00012438"/>
    </source>
</evidence>
<dbReference type="PROSITE" id="PS50112">
    <property type="entry name" value="PAS"/>
    <property type="match status" value="3"/>
</dbReference>
<evidence type="ECO:0000313" key="9">
    <source>
        <dbReference type="EMBL" id="MFC3976386.1"/>
    </source>
</evidence>
<dbReference type="InterPro" id="IPR000014">
    <property type="entry name" value="PAS"/>
</dbReference>
<dbReference type="Pfam" id="PF08447">
    <property type="entry name" value="PAS_3"/>
    <property type="match status" value="2"/>
</dbReference>
<dbReference type="PANTHER" id="PTHR43304:SF1">
    <property type="entry name" value="PAC DOMAIN-CONTAINING PROTEIN"/>
    <property type="match status" value="1"/>
</dbReference>
<dbReference type="Gene3D" id="3.30.565.10">
    <property type="entry name" value="Histidine kinase-like ATPase, C-terminal domain"/>
    <property type="match status" value="1"/>
</dbReference>
<feature type="domain" description="PAC" evidence="8">
    <location>
        <begin position="720"/>
        <end position="771"/>
    </location>
</feature>
<evidence type="ECO:0000256" key="1">
    <source>
        <dbReference type="ARBA" id="ARBA00000085"/>
    </source>
</evidence>
<dbReference type="InterPro" id="IPR052162">
    <property type="entry name" value="Sensor_kinase/Photoreceptor"/>
</dbReference>
<dbReference type="CDD" id="cd00130">
    <property type="entry name" value="PAS"/>
    <property type="match status" value="5"/>
</dbReference>
<dbReference type="SUPFAM" id="SSF55874">
    <property type="entry name" value="ATPase domain of HSP90 chaperone/DNA topoisomerase II/histidine kinase"/>
    <property type="match status" value="1"/>
</dbReference>
<gene>
    <name evidence="9" type="ORF">ACFOUP_08360</name>
</gene>
<dbReference type="Pfam" id="PF13426">
    <property type="entry name" value="PAS_9"/>
    <property type="match status" value="3"/>
</dbReference>
<proteinExistence type="predicted"/>